<name>A0A7J8PDQ0_GOSRA</name>
<reference evidence="2 3" key="1">
    <citation type="journal article" date="2019" name="Genome Biol. Evol.">
        <title>Insights into the evolution of the New World diploid cottons (Gossypium, subgenus Houzingenia) based on genome sequencing.</title>
        <authorList>
            <person name="Grover C.E."/>
            <person name="Arick M.A. 2nd"/>
            <person name="Thrash A."/>
            <person name="Conover J.L."/>
            <person name="Sanders W.S."/>
            <person name="Peterson D.G."/>
            <person name="Frelichowski J.E."/>
            <person name="Scheffler J.A."/>
            <person name="Scheffler B.E."/>
            <person name="Wendel J.F."/>
        </authorList>
    </citation>
    <scope>NUCLEOTIDE SEQUENCE [LARGE SCALE GENOMIC DNA]</scope>
    <source>
        <strain evidence="2">8</strain>
        <tissue evidence="2">Leaf</tissue>
    </source>
</reference>
<feature type="domain" description="WIYLD" evidence="1">
    <location>
        <begin position="6"/>
        <end position="60"/>
    </location>
</feature>
<dbReference type="AlphaFoldDB" id="A0A7J8PDQ0"/>
<dbReference type="InterPro" id="IPR018848">
    <property type="entry name" value="WIYLD_domain"/>
</dbReference>
<evidence type="ECO:0000313" key="2">
    <source>
        <dbReference type="EMBL" id="MBA0587364.1"/>
    </source>
</evidence>
<protein>
    <recommendedName>
        <fullName evidence="1">WIYLD domain-containing protein</fullName>
    </recommendedName>
</protein>
<gene>
    <name evidence="2" type="ORF">Gorai_000496</name>
</gene>
<dbReference type="InterPro" id="IPR043017">
    <property type="entry name" value="WIYLD_dom_sf"/>
</dbReference>
<dbReference type="PANTHER" id="PTHR46450:SF1">
    <property type="entry name" value="INACTIVE HISTONE-LYSINE N-METHYLTRANSFERASE SUVR1-RELATED"/>
    <property type="match status" value="1"/>
</dbReference>
<dbReference type="PANTHER" id="PTHR46450">
    <property type="entry name" value="INACTIVE HISTONE-LYSINE N-METHYLTRANSFERASE SUVR1-RELATED"/>
    <property type="match status" value="1"/>
</dbReference>
<dbReference type="EMBL" id="JABEZZ010000006">
    <property type="protein sequence ID" value="MBA0587364.1"/>
    <property type="molecule type" value="Genomic_DNA"/>
</dbReference>
<dbReference type="Gene3D" id="1.10.8.850">
    <property type="entry name" value="Histone-lysine N methyltransferase , C-terminal domain-like"/>
    <property type="match status" value="1"/>
</dbReference>
<comment type="caution">
    <text evidence="2">The sequence shown here is derived from an EMBL/GenBank/DDBJ whole genome shotgun (WGS) entry which is preliminary data.</text>
</comment>
<evidence type="ECO:0000313" key="3">
    <source>
        <dbReference type="Proteomes" id="UP000593578"/>
    </source>
</evidence>
<accession>A0A7J8PDQ0</accession>
<proteinExistence type="predicted"/>
<sequence length="233" mass="26659">MTPNPRVVQAFHTLKEIGISEEKVELVLKKLLKLYDKNWELIESKNYRVLADIIFEEEDNKMPEPKKSNAHDEDIDEKGFTPDEFFRPLKRARLKNRKGLATNRSCNTKFDMPSPDIVGSTCVFVVGVLNGCLCVLHNRHLMHDDFWMMTEYGGGTAFRAIHSFPRHDIIKLQKSTFVQWKHQVSLIGDGYGLTDFITDTVVTPPPVVPDKEGKLVLNPDFATHHQQDKLLAS</sequence>
<dbReference type="Proteomes" id="UP000593578">
    <property type="component" value="Unassembled WGS sequence"/>
</dbReference>
<organism evidence="2 3">
    <name type="scientific">Gossypium raimondii</name>
    <name type="common">Peruvian cotton</name>
    <name type="synonym">Gossypium klotzschianum subsp. raimondii</name>
    <dbReference type="NCBI Taxonomy" id="29730"/>
    <lineage>
        <taxon>Eukaryota</taxon>
        <taxon>Viridiplantae</taxon>
        <taxon>Streptophyta</taxon>
        <taxon>Embryophyta</taxon>
        <taxon>Tracheophyta</taxon>
        <taxon>Spermatophyta</taxon>
        <taxon>Magnoliopsida</taxon>
        <taxon>eudicotyledons</taxon>
        <taxon>Gunneridae</taxon>
        <taxon>Pentapetalae</taxon>
        <taxon>rosids</taxon>
        <taxon>malvids</taxon>
        <taxon>Malvales</taxon>
        <taxon>Malvaceae</taxon>
        <taxon>Malvoideae</taxon>
        <taxon>Gossypium</taxon>
    </lineage>
</organism>
<dbReference type="Pfam" id="PF10440">
    <property type="entry name" value="WIYLD"/>
    <property type="match status" value="1"/>
</dbReference>
<evidence type="ECO:0000259" key="1">
    <source>
        <dbReference type="Pfam" id="PF10440"/>
    </source>
</evidence>